<reference evidence="1 2" key="1">
    <citation type="journal article" date="2016" name="Mol. Biol. Evol.">
        <title>Comparative Genomics of Early-Diverging Mushroom-Forming Fungi Provides Insights into the Origins of Lignocellulose Decay Capabilities.</title>
        <authorList>
            <person name="Nagy L.G."/>
            <person name="Riley R."/>
            <person name="Tritt A."/>
            <person name="Adam C."/>
            <person name="Daum C."/>
            <person name="Floudas D."/>
            <person name="Sun H."/>
            <person name="Yadav J.S."/>
            <person name="Pangilinan J."/>
            <person name="Larsson K.H."/>
            <person name="Matsuura K."/>
            <person name="Barry K."/>
            <person name="Labutti K."/>
            <person name="Kuo R."/>
            <person name="Ohm R.A."/>
            <person name="Bhattacharya S.S."/>
            <person name="Shirouzu T."/>
            <person name="Yoshinaga Y."/>
            <person name="Martin F.M."/>
            <person name="Grigoriev I.V."/>
            <person name="Hibbett D.S."/>
        </authorList>
    </citation>
    <scope>NUCLEOTIDE SEQUENCE [LARGE SCALE GENOMIC DNA]</scope>
    <source>
        <strain evidence="1 2">93-53</strain>
    </source>
</reference>
<gene>
    <name evidence="1" type="ORF">LAESUDRAFT_49257</name>
</gene>
<accession>A0A165FAL1</accession>
<organism evidence="1 2">
    <name type="scientific">Laetiporus sulphureus 93-53</name>
    <dbReference type="NCBI Taxonomy" id="1314785"/>
    <lineage>
        <taxon>Eukaryota</taxon>
        <taxon>Fungi</taxon>
        <taxon>Dikarya</taxon>
        <taxon>Basidiomycota</taxon>
        <taxon>Agaricomycotina</taxon>
        <taxon>Agaricomycetes</taxon>
        <taxon>Polyporales</taxon>
        <taxon>Laetiporus</taxon>
    </lineage>
</organism>
<sequence>MKLTLCYCAAVVERSRRHRTWLAASLLCAYSSASCYRVHRKRCSRQHTRCIHSICSRSRNTLEQLDLREPFPRHASERSLACFIYISRHRMEDLGKRAWGTSHPCAALAPSRPSLPYTARARTPTRVALRRLLARIQCLSLHRSLHRTDGIFSICSCSPAAGCGYSMSARPRISEEEEAGGRRI</sequence>
<proteinExistence type="predicted"/>
<keyword evidence="2" id="KW-1185">Reference proteome</keyword>
<name>A0A165FAL1_9APHY</name>
<dbReference type="AlphaFoldDB" id="A0A165FAL1"/>
<evidence type="ECO:0000313" key="2">
    <source>
        <dbReference type="Proteomes" id="UP000076871"/>
    </source>
</evidence>
<dbReference type="InParanoid" id="A0A165FAL1"/>
<dbReference type="Proteomes" id="UP000076871">
    <property type="component" value="Unassembled WGS sequence"/>
</dbReference>
<dbReference type="RefSeq" id="XP_040766418.1">
    <property type="nucleotide sequence ID" value="XM_040902670.1"/>
</dbReference>
<evidence type="ECO:0000313" key="1">
    <source>
        <dbReference type="EMBL" id="KZT08678.1"/>
    </source>
</evidence>
<dbReference type="PROSITE" id="PS51257">
    <property type="entry name" value="PROKAR_LIPOPROTEIN"/>
    <property type="match status" value="1"/>
</dbReference>
<dbReference type="GeneID" id="63819701"/>
<protein>
    <submittedName>
        <fullName evidence="1">Uncharacterized protein</fullName>
    </submittedName>
</protein>
<dbReference type="EMBL" id="KV427614">
    <property type="protein sequence ID" value="KZT08678.1"/>
    <property type="molecule type" value="Genomic_DNA"/>
</dbReference>